<dbReference type="OMA" id="HSCFTDF"/>
<reference evidence="7" key="1">
    <citation type="submission" date="2018-04" db="EMBL/GenBank/DDBJ databases">
        <authorList>
            <person name="Go L.Y."/>
            <person name="Mitchell J.A."/>
        </authorList>
    </citation>
    <scope>NUCLEOTIDE SEQUENCE</scope>
    <source>
        <tissue evidence="7">Whole organism</tissue>
    </source>
</reference>
<accession>A0A336LPE3</accession>
<feature type="transmembrane region" description="Helical" evidence="6">
    <location>
        <begin position="12"/>
        <end position="34"/>
    </location>
</feature>
<dbReference type="GO" id="GO:0015267">
    <property type="term" value="F:channel activity"/>
    <property type="evidence" value="ECO:0007669"/>
    <property type="project" value="InterPro"/>
</dbReference>
<reference evidence="8" key="2">
    <citation type="submission" date="2018-07" db="EMBL/GenBank/DDBJ databases">
        <authorList>
            <person name="Quirk P.G."/>
            <person name="Krulwich T.A."/>
        </authorList>
    </citation>
    <scope>NUCLEOTIDE SEQUENCE</scope>
</reference>
<organism evidence="8">
    <name type="scientific">Culicoides sonorensis</name>
    <name type="common">Biting midge</name>
    <dbReference type="NCBI Taxonomy" id="179676"/>
    <lineage>
        <taxon>Eukaryota</taxon>
        <taxon>Metazoa</taxon>
        <taxon>Ecdysozoa</taxon>
        <taxon>Arthropoda</taxon>
        <taxon>Hexapoda</taxon>
        <taxon>Insecta</taxon>
        <taxon>Pterygota</taxon>
        <taxon>Neoptera</taxon>
        <taxon>Endopterygota</taxon>
        <taxon>Diptera</taxon>
        <taxon>Nematocera</taxon>
        <taxon>Chironomoidea</taxon>
        <taxon>Ceratopogonidae</taxon>
        <taxon>Ceratopogoninae</taxon>
        <taxon>Culicoides</taxon>
        <taxon>Monoculicoides</taxon>
    </lineage>
</organism>
<comment type="similarity">
    <text evidence="5">Belongs to the MIP/aquaporin (TC 1.A.8) family.</text>
</comment>
<dbReference type="InterPro" id="IPR000425">
    <property type="entry name" value="MIP"/>
</dbReference>
<keyword evidence="4 6" id="KW-0472">Membrane</keyword>
<evidence type="ECO:0000256" key="5">
    <source>
        <dbReference type="RuleBase" id="RU000477"/>
    </source>
</evidence>
<dbReference type="InterPro" id="IPR034294">
    <property type="entry name" value="Aquaporin_transptr"/>
</dbReference>
<proteinExistence type="inferred from homology"/>
<keyword evidence="2 5" id="KW-0812">Transmembrane</keyword>
<dbReference type="InterPro" id="IPR023271">
    <property type="entry name" value="Aquaporin-like"/>
</dbReference>
<evidence type="ECO:0000256" key="6">
    <source>
        <dbReference type="SAM" id="Phobius"/>
    </source>
</evidence>
<dbReference type="VEuPathDB" id="VectorBase:CSON015249"/>
<dbReference type="PANTHER" id="PTHR19139:SF270">
    <property type="entry name" value="ENTOMOGLYCEROPORIN 1-RELATED"/>
    <property type="match status" value="1"/>
</dbReference>
<evidence type="ECO:0000256" key="4">
    <source>
        <dbReference type="ARBA" id="ARBA00023136"/>
    </source>
</evidence>
<keyword evidence="5" id="KW-0813">Transport</keyword>
<dbReference type="AlphaFoldDB" id="A0A336LPE3"/>
<dbReference type="PROSITE" id="PS51257">
    <property type="entry name" value="PROKAR_LIPOPROTEIN"/>
    <property type="match status" value="1"/>
</dbReference>
<dbReference type="PANTHER" id="PTHR19139">
    <property type="entry name" value="AQUAPORIN TRANSPORTER"/>
    <property type="match status" value="1"/>
</dbReference>
<dbReference type="Gene3D" id="1.20.1080.10">
    <property type="entry name" value="Glycerol uptake facilitator protein"/>
    <property type="match status" value="1"/>
</dbReference>
<sequence>MKLATLDKISAFLAELIGTGLITFAGCMGCVALDKMNPPSHLQICLGFGLVVMFVIQIFGAVSGAHLNPAVTAAAFVYKIIDIKMSVIYVVGQCIGGFMGFGLLKLVTPSFAFERPEGHAGVCTTVPAAQINDFQAVVVEFMATAVLILVCCGVWDPRNAKNSDSIPLRFGFTIAALALVAGPYTGCSMNPARSLGPAIWNQDFQGHWIYWVGPMLAGLLVTYVYKIVFYRDVPKEKPRQLEEYPLSEKNAA</sequence>
<feature type="transmembrane region" description="Helical" evidence="6">
    <location>
        <begin position="40"/>
        <end position="65"/>
    </location>
</feature>
<dbReference type="Pfam" id="PF00230">
    <property type="entry name" value="MIP"/>
    <property type="match status" value="1"/>
</dbReference>
<evidence type="ECO:0000256" key="2">
    <source>
        <dbReference type="ARBA" id="ARBA00022692"/>
    </source>
</evidence>
<evidence type="ECO:0000256" key="3">
    <source>
        <dbReference type="ARBA" id="ARBA00022989"/>
    </source>
</evidence>
<keyword evidence="3 6" id="KW-1133">Transmembrane helix</keyword>
<feature type="transmembrane region" description="Helical" evidence="6">
    <location>
        <begin position="208"/>
        <end position="229"/>
    </location>
</feature>
<feature type="transmembrane region" description="Helical" evidence="6">
    <location>
        <begin position="134"/>
        <end position="155"/>
    </location>
</feature>
<name>A0A336LPE3_CULSO</name>
<gene>
    <name evidence="8" type="primary">CSON015249</name>
</gene>
<dbReference type="FunFam" id="1.20.1080.10:FF:000020">
    <property type="entry name" value="Entomoglyceroporin 4, isoform A"/>
    <property type="match status" value="1"/>
</dbReference>
<dbReference type="PRINTS" id="PR00783">
    <property type="entry name" value="MINTRINSICP"/>
</dbReference>
<dbReference type="EMBL" id="UFQS01000094">
    <property type="protein sequence ID" value="SSW99285.1"/>
    <property type="molecule type" value="Genomic_DNA"/>
</dbReference>
<dbReference type="GO" id="GO:0005886">
    <property type="term" value="C:plasma membrane"/>
    <property type="evidence" value="ECO:0007669"/>
    <property type="project" value="TreeGrafter"/>
</dbReference>
<dbReference type="EMBL" id="UFQT01000094">
    <property type="protein sequence ID" value="SSX19665.1"/>
    <property type="molecule type" value="Genomic_DNA"/>
</dbReference>
<comment type="subcellular location">
    <subcellularLocation>
        <location evidence="1">Membrane</location>
        <topology evidence="1">Multi-pass membrane protein</topology>
    </subcellularLocation>
</comment>
<evidence type="ECO:0000256" key="1">
    <source>
        <dbReference type="ARBA" id="ARBA00004141"/>
    </source>
</evidence>
<dbReference type="NCBIfam" id="TIGR00861">
    <property type="entry name" value="MIP"/>
    <property type="match status" value="1"/>
</dbReference>
<dbReference type="CDD" id="cd00333">
    <property type="entry name" value="MIP"/>
    <property type="match status" value="1"/>
</dbReference>
<feature type="transmembrane region" description="Helical" evidence="6">
    <location>
        <begin position="167"/>
        <end position="185"/>
    </location>
</feature>
<feature type="transmembrane region" description="Helical" evidence="6">
    <location>
        <begin position="86"/>
        <end position="107"/>
    </location>
</feature>
<dbReference type="SUPFAM" id="SSF81338">
    <property type="entry name" value="Aquaporin-like"/>
    <property type="match status" value="1"/>
</dbReference>
<evidence type="ECO:0000313" key="8">
    <source>
        <dbReference type="EMBL" id="SSX19665.1"/>
    </source>
</evidence>
<evidence type="ECO:0000313" key="7">
    <source>
        <dbReference type="EMBL" id="SSW99285.1"/>
    </source>
</evidence>
<protein>
    <submittedName>
        <fullName evidence="8">CSON015249 protein</fullName>
    </submittedName>
</protein>